<dbReference type="EMBL" id="JABEVY010000386">
    <property type="protein sequence ID" value="KAF5234367.1"/>
    <property type="molecule type" value="Genomic_DNA"/>
</dbReference>
<dbReference type="GO" id="GO:0008061">
    <property type="term" value="F:chitin binding"/>
    <property type="evidence" value="ECO:0007669"/>
    <property type="project" value="UniProtKB-UniRule"/>
</dbReference>
<keyword evidence="1 2" id="KW-0147">Chitin-binding</keyword>
<dbReference type="CDD" id="cd11618">
    <property type="entry name" value="ChtBD1_1"/>
    <property type="match status" value="1"/>
</dbReference>
<proteinExistence type="predicted"/>
<comment type="caution">
    <text evidence="2">Lacks conserved residue(s) required for the propagation of feature annotation.</text>
</comment>
<feature type="disulfide bond" evidence="2">
    <location>
        <begin position="53"/>
        <end position="65"/>
    </location>
</feature>
<gene>
    <name evidence="4" type="ORF">FANTH_12147</name>
</gene>
<organism evidence="4 5">
    <name type="scientific">Fusarium anthophilum</name>
    <dbReference type="NCBI Taxonomy" id="48485"/>
    <lineage>
        <taxon>Eukaryota</taxon>
        <taxon>Fungi</taxon>
        <taxon>Dikarya</taxon>
        <taxon>Ascomycota</taxon>
        <taxon>Pezizomycotina</taxon>
        <taxon>Sordariomycetes</taxon>
        <taxon>Hypocreomycetidae</taxon>
        <taxon>Hypocreales</taxon>
        <taxon>Nectriaceae</taxon>
        <taxon>Fusarium</taxon>
        <taxon>Fusarium fujikuroi species complex</taxon>
    </lineage>
</organism>
<dbReference type="Proteomes" id="UP000573603">
    <property type="component" value="Unassembled WGS sequence"/>
</dbReference>
<comment type="caution">
    <text evidence="4">The sequence shown here is derived from an EMBL/GenBank/DDBJ whole genome shotgun (WGS) entry which is preliminary data.</text>
</comment>
<dbReference type="InterPro" id="IPR001002">
    <property type="entry name" value="Chitin-bd_1"/>
</dbReference>
<feature type="disulfide bond" evidence="2">
    <location>
        <begin position="58"/>
        <end position="72"/>
    </location>
</feature>
<name>A0A8H5DSY0_9HYPO</name>
<evidence type="ECO:0000256" key="1">
    <source>
        <dbReference type="ARBA" id="ARBA00022669"/>
    </source>
</evidence>
<dbReference type="InterPro" id="IPR001223">
    <property type="entry name" value="Glyco_hydro18_cat"/>
</dbReference>
<protein>
    <recommendedName>
        <fullName evidence="3">Chitin-binding type-1 domain-containing protein</fullName>
    </recommendedName>
</protein>
<accession>A0A8H5DSY0</accession>
<dbReference type="AlphaFoldDB" id="A0A8H5DSY0"/>
<feature type="non-terminal residue" evidence="4">
    <location>
        <position position="1"/>
    </location>
</feature>
<dbReference type="SUPFAM" id="SSF57016">
    <property type="entry name" value="Plant lectins/antimicrobial peptides"/>
    <property type="match status" value="1"/>
</dbReference>
<evidence type="ECO:0000313" key="4">
    <source>
        <dbReference type="EMBL" id="KAF5234367.1"/>
    </source>
</evidence>
<feature type="domain" description="Chitin-binding type-1" evidence="3">
    <location>
        <begin position="42"/>
        <end position="85"/>
    </location>
</feature>
<dbReference type="Gene3D" id="3.30.60.10">
    <property type="entry name" value="Endochitinase-like"/>
    <property type="match status" value="1"/>
</dbReference>
<keyword evidence="5" id="KW-1185">Reference proteome</keyword>
<evidence type="ECO:0000259" key="3">
    <source>
        <dbReference type="PROSITE" id="PS50941"/>
    </source>
</evidence>
<evidence type="ECO:0000313" key="5">
    <source>
        <dbReference type="Proteomes" id="UP000573603"/>
    </source>
</evidence>
<dbReference type="GO" id="GO:0005975">
    <property type="term" value="P:carbohydrate metabolic process"/>
    <property type="evidence" value="ECO:0007669"/>
    <property type="project" value="InterPro"/>
</dbReference>
<dbReference type="PROSITE" id="PS50941">
    <property type="entry name" value="CHIT_BIND_I_2"/>
    <property type="match status" value="1"/>
</dbReference>
<evidence type="ECO:0000256" key="2">
    <source>
        <dbReference type="PROSITE-ProRule" id="PRU00261"/>
    </source>
</evidence>
<sequence length="170" mass="18363">IGCPTELLENDDDGSDTGKSGSMTFETANFAETPAKLTMAPDNTCGVGTSFKCAEGSCCGGSGWCGLTTAHCGAGCQFDYGKCDGIDVLSSFHKALDNGYLDKENHAKWYWDAQTRLFWSWDTPELIQEKISYLAHSHGIKSVMAWALALDSNDWSHLKAMQAGFIAVNS</sequence>
<reference evidence="4 5" key="1">
    <citation type="journal article" date="2020" name="BMC Genomics">
        <title>Correction to: Identification and distribution of gene clusters required for synthesis of sphingolipid metabolism inhibitors in diverse species of the filamentous fungus Fusarium.</title>
        <authorList>
            <person name="Kim H.S."/>
            <person name="Lohmar J.M."/>
            <person name="Busman M."/>
            <person name="Brown D.W."/>
            <person name="Naumann T.A."/>
            <person name="Divon H.H."/>
            <person name="Lysoe E."/>
            <person name="Uhlig S."/>
            <person name="Proctor R.H."/>
        </authorList>
    </citation>
    <scope>NUCLEOTIDE SEQUENCE [LARGE SCALE GENOMIC DNA]</scope>
    <source>
        <strain evidence="4 5">NRRL 25214</strain>
    </source>
</reference>
<dbReference type="Pfam" id="PF00704">
    <property type="entry name" value="Glyco_hydro_18"/>
    <property type="match status" value="1"/>
</dbReference>
<dbReference type="InterPro" id="IPR036861">
    <property type="entry name" value="Endochitinase-like_sf"/>
</dbReference>
<keyword evidence="2" id="KW-1015">Disulfide bond</keyword>